<dbReference type="PANTHER" id="PTHR35186:SF4">
    <property type="entry name" value="PRION-INHIBITION AND PROPAGATION HELO DOMAIN-CONTAINING PROTEIN"/>
    <property type="match status" value="1"/>
</dbReference>
<dbReference type="STRING" id="1182542.W9YP62"/>
<dbReference type="GeneID" id="19168839"/>
<name>W9YP62_9EURO</name>
<dbReference type="RefSeq" id="XP_007733039.1">
    <property type="nucleotide sequence ID" value="XM_007734849.1"/>
</dbReference>
<accession>W9YP62</accession>
<dbReference type="OrthoDB" id="3565018at2759"/>
<dbReference type="Proteomes" id="UP000019478">
    <property type="component" value="Unassembled WGS sequence"/>
</dbReference>
<dbReference type="HOGENOM" id="CLU_026305_2_0_1"/>
<protein>
    <recommendedName>
        <fullName evidence="1">DUF7580 domain-containing protein</fullName>
    </recommendedName>
</protein>
<dbReference type="EMBL" id="AMGY01000004">
    <property type="protein sequence ID" value="EXJ84054.1"/>
    <property type="molecule type" value="Genomic_DNA"/>
</dbReference>
<gene>
    <name evidence="2" type="ORF">A1O3_04721</name>
</gene>
<comment type="caution">
    <text evidence="2">The sequence shown here is derived from an EMBL/GenBank/DDBJ whole genome shotgun (WGS) entry which is preliminary data.</text>
</comment>
<dbReference type="AlphaFoldDB" id="W9YP62"/>
<dbReference type="eggNOG" id="ENOG502S0SK">
    <property type="taxonomic scope" value="Eukaryota"/>
</dbReference>
<evidence type="ECO:0000313" key="3">
    <source>
        <dbReference type="Proteomes" id="UP000019478"/>
    </source>
</evidence>
<evidence type="ECO:0000259" key="1">
    <source>
        <dbReference type="Pfam" id="PF24476"/>
    </source>
</evidence>
<dbReference type="PANTHER" id="PTHR35186">
    <property type="entry name" value="ANK_REP_REGION DOMAIN-CONTAINING PROTEIN"/>
    <property type="match status" value="1"/>
</dbReference>
<reference evidence="2 3" key="1">
    <citation type="submission" date="2013-03" db="EMBL/GenBank/DDBJ databases">
        <title>The Genome Sequence of Capronia epimyces CBS 606.96.</title>
        <authorList>
            <consortium name="The Broad Institute Genomics Platform"/>
            <person name="Cuomo C."/>
            <person name="de Hoog S."/>
            <person name="Gorbushina A."/>
            <person name="Walker B."/>
            <person name="Young S.K."/>
            <person name="Zeng Q."/>
            <person name="Gargeya S."/>
            <person name="Fitzgerald M."/>
            <person name="Haas B."/>
            <person name="Abouelleil A."/>
            <person name="Allen A.W."/>
            <person name="Alvarado L."/>
            <person name="Arachchi H.M."/>
            <person name="Berlin A.M."/>
            <person name="Chapman S.B."/>
            <person name="Gainer-Dewar J."/>
            <person name="Goldberg J."/>
            <person name="Griggs A."/>
            <person name="Gujja S."/>
            <person name="Hansen M."/>
            <person name="Howarth C."/>
            <person name="Imamovic A."/>
            <person name="Ireland A."/>
            <person name="Larimer J."/>
            <person name="McCowan C."/>
            <person name="Murphy C."/>
            <person name="Pearson M."/>
            <person name="Poon T.W."/>
            <person name="Priest M."/>
            <person name="Roberts A."/>
            <person name="Saif S."/>
            <person name="Shea T."/>
            <person name="Sisk P."/>
            <person name="Sykes S."/>
            <person name="Wortman J."/>
            <person name="Nusbaum C."/>
            <person name="Birren B."/>
        </authorList>
    </citation>
    <scope>NUCLEOTIDE SEQUENCE [LARGE SCALE GENOMIC DNA]</scope>
    <source>
        <strain evidence="2 3">CBS 606.96</strain>
    </source>
</reference>
<keyword evidence="3" id="KW-1185">Reference proteome</keyword>
<sequence length="556" mass="62601">MSGLEIVGLVLGAVPIILSILETSKSLNRKKIAFQKKQFYIDRMINALSWQKTLIEGDLEILFRSIGLEDQDLRTIGSNPYEALLKQPDIQEGVQVLMGPRYDSYVQVLSDCERALLAILRSVKGLQGGAWVDNGKLADMMQANSPLKQGDRAFLKRLKFSMHKEELESTIRDLDRTSQLLTRLRETSQEANQVILQIPSMKTSKMIALFQQVRKRAYSLYGAMMRSWAKPCHETHIARLYLDNRMDYLGDGMNRKGTGRNPAIEFTVTLEGRGSQGQSTRHTCSIETMGAEDGDGDVENSGKTLVVSFAIPSSSAVKSPVTKNIDDICHLIVESAIQSQALKIYLRHDGVLCYRCAPGGGMQTITTPTTINDELISLQEILHLPKARLSLRQRVRLSAVVASSAMQLHATPWCAALRKECFSFLEHNDSGRTWVDLDHPFVTCLFKNPGQTTRKSGEAELLDLGILIIELWENESIEAFAAQMHLQLLDTYDCRQSIARCWLKEKRDDMLPPVFGAARRCVECRFDTLSVDWDDRKVNLSIFEGVVKPLWESCRE</sequence>
<proteinExistence type="predicted"/>
<dbReference type="Pfam" id="PF24476">
    <property type="entry name" value="DUF7580"/>
    <property type="match status" value="1"/>
</dbReference>
<dbReference type="InterPro" id="IPR056002">
    <property type="entry name" value="DUF7580"/>
</dbReference>
<evidence type="ECO:0000313" key="2">
    <source>
        <dbReference type="EMBL" id="EXJ84054.1"/>
    </source>
</evidence>
<feature type="domain" description="DUF7580" evidence="1">
    <location>
        <begin position="211"/>
        <end position="551"/>
    </location>
</feature>
<organism evidence="2 3">
    <name type="scientific">Capronia epimyces CBS 606.96</name>
    <dbReference type="NCBI Taxonomy" id="1182542"/>
    <lineage>
        <taxon>Eukaryota</taxon>
        <taxon>Fungi</taxon>
        <taxon>Dikarya</taxon>
        <taxon>Ascomycota</taxon>
        <taxon>Pezizomycotina</taxon>
        <taxon>Eurotiomycetes</taxon>
        <taxon>Chaetothyriomycetidae</taxon>
        <taxon>Chaetothyriales</taxon>
        <taxon>Herpotrichiellaceae</taxon>
        <taxon>Capronia</taxon>
    </lineage>
</organism>